<proteinExistence type="predicted"/>
<organism evidence="3 4">
    <name type="scientific">Ralstonia mannitolilytica</name>
    <dbReference type="NCBI Taxonomy" id="105219"/>
    <lineage>
        <taxon>Bacteria</taxon>
        <taxon>Pseudomonadati</taxon>
        <taxon>Pseudomonadota</taxon>
        <taxon>Betaproteobacteria</taxon>
        <taxon>Burkholderiales</taxon>
        <taxon>Burkholderiaceae</taxon>
        <taxon>Ralstonia</taxon>
    </lineage>
</organism>
<dbReference type="AlphaFoldDB" id="A0AAD2B033"/>
<sequence length="199" mass="21856">MRGAEDGDPMSWALVLYDWSGWNREIFLLVNEGTPAMFLPLAKLFSYLLGNYWTAPVVMGGFWVWSRTTSDVDRSLELQAHLARFVVAFGMAFAVVGASKFLFDFPRPAAVFGHLWHSIGSIETHYSLPSGHSTYAALVAGGLWPMVRAHWRPALLTYVALVGWSRLATGMHFPADVLAGWLVALGSLALSSRLLKGAA</sequence>
<dbReference type="InterPro" id="IPR036938">
    <property type="entry name" value="PAP2/HPO_sf"/>
</dbReference>
<dbReference type="SUPFAM" id="SSF48317">
    <property type="entry name" value="Acid phosphatase/Vanadium-dependent haloperoxidase"/>
    <property type="match status" value="1"/>
</dbReference>
<keyword evidence="1" id="KW-1133">Transmembrane helix</keyword>
<feature type="transmembrane region" description="Helical" evidence="1">
    <location>
        <begin position="44"/>
        <end position="65"/>
    </location>
</feature>
<reference evidence="3" key="1">
    <citation type="submission" date="2023-07" db="EMBL/GenBank/DDBJ databases">
        <authorList>
            <person name="Peeters C."/>
        </authorList>
    </citation>
    <scope>NUCLEOTIDE SEQUENCE</scope>
    <source>
        <strain evidence="3">R-77591</strain>
    </source>
</reference>
<comment type="caution">
    <text evidence="3">The sequence shown here is derived from an EMBL/GenBank/DDBJ whole genome shotgun (WGS) entry which is preliminary data.</text>
</comment>
<feature type="domain" description="Phosphatidic acid phosphatase type 2/haloperoxidase" evidence="2">
    <location>
        <begin position="80"/>
        <end position="192"/>
    </location>
</feature>
<keyword evidence="1" id="KW-0812">Transmembrane</keyword>
<dbReference type="Gene3D" id="1.20.144.10">
    <property type="entry name" value="Phosphatidic acid phosphatase type 2/haloperoxidase"/>
    <property type="match status" value="1"/>
</dbReference>
<dbReference type="CDD" id="cd01610">
    <property type="entry name" value="PAP2_like"/>
    <property type="match status" value="1"/>
</dbReference>
<evidence type="ECO:0000313" key="4">
    <source>
        <dbReference type="Proteomes" id="UP001190002"/>
    </source>
</evidence>
<accession>A0AAD2B033</accession>
<evidence type="ECO:0000256" key="1">
    <source>
        <dbReference type="SAM" id="Phobius"/>
    </source>
</evidence>
<dbReference type="EMBL" id="CATVXE010000031">
    <property type="protein sequence ID" value="CAJ0697065.1"/>
    <property type="molecule type" value="Genomic_DNA"/>
</dbReference>
<gene>
    <name evidence="3" type="ORF">R77591_04717</name>
</gene>
<evidence type="ECO:0000259" key="2">
    <source>
        <dbReference type="SMART" id="SM00014"/>
    </source>
</evidence>
<dbReference type="PANTHER" id="PTHR14969">
    <property type="entry name" value="SPHINGOSINE-1-PHOSPHATE PHOSPHOHYDROLASE"/>
    <property type="match status" value="1"/>
</dbReference>
<keyword evidence="1" id="KW-0472">Membrane</keyword>
<dbReference type="PANTHER" id="PTHR14969:SF13">
    <property type="entry name" value="AT30094P"/>
    <property type="match status" value="1"/>
</dbReference>
<dbReference type="Pfam" id="PF01569">
    <property type="entry name" value="PAP2"/>
    <property type="match status" value="1"/>
</dbReference>
<feature type="transmembrane region" description="Helical" evidence="1">
    <location>
        <begin position="85"/>
        <end position="103"/>
    </location>
</feature>
<dbReference type="InterPro" id="IPR000326">
    <property type="entry name" value="PAP2/HPO"/>
</dbReference>
<dbReference type="Proteomes" id="UP001190002">
    <property type="component" value="Unassembled WGS sequence"/>
</dbReference>
<protein>
    <recommendedName>
        <fullName evidence="2">Phosphatidic acid phosphatase type 2/haloperoxidase domain-containing protein</fullName>
    </recommendedName>
</protein>
<name>A0AAD2B033_9RALS</name>
<dbReference type="SMART" id="SM00014">
    <property type="entry name" value="acidPPc"/>
    <property type="match status" value="1"/>
</dbReference>
<evidence type="ECO:0000313" key="3">
    <source>
        <dbReference type="EMBL" id="CAJ0697065.1"/>
    </source>
</evidence>